<feature type="signal peptide" evidence="1">
    <location>
        <begin position="1"/>
        <end position="21"/>
    </location>
</feature>
<evidence type="ECO:0000256" key="1">
    <source>
        <dbReference type="SAM" id="SignalP"/>
    </source>
</evidence>
<organism evidence="2 3">
    <name type="scientific">Talaromyces pinophilus</name>
    <name type="common">Penicillium pinophilum</name>
    <dbReference type="NCBI Taxonomy" id="128442"/>
    <lineage>
        <taxon>Eukaryota</taxon>
        <taxon>Fungi</taxon>
        <taxon>Dikarya</taxon>
        <taxon>Ascomycota</taxon>
        <taxon>Pezizomycotina</taxon>
        <taxon>Eurotiomycetes</taxon>
        <taxon>Eurotiomycetidae</taxon>
        <taxon>Eurotiales</taxon>
        <taxon>Trichocomaceae</taxon>
        <taxon>Talaromyces</taxon>
        <taxon>Talaromyces sect. Talaromyces</taxon>
    </lineage>
</organism>
<accession>A0A6V8HGQ9</accession>
<evidence type="ECO:0000313" key="3">
    <source>
        <dbReference type="Proteomes" id="UP000053095"/>
    </source>
</evidence>
<keyword evidence="1" id="KW-0732">Signal</keyword>
<dbReference type="Proteomes" id="UP000053095">
    <property type="component" value="Unassembled WGS sequence"/>
</dbReference>
<comment type="caution">
    <text evidence="2">The sequence shown here is derived from an EMBL/GenBank/DDBJ whole genome shotgun (WGS) entry which is preliminary data.</text>
</comment>
<feature type="chain" id="PRO_5028436583" evidence="1">
    <location>
        <begin position="22"/>
        <end position="159"/>
    </location>
</feature>
<gene>
    <name evidence="2" type="ORF">TCE0_034r12214</name>
</gene>
<sequence>MKAQTTLASLASLALTIGVYSKSVIYEGSGWGTYYYDVEDTDVCGSNFAEINGGDVTCGWITAATLNQVNSNYLVAMNVTQLEDDLTQYCGMEVIVYINGVEPNLPFFIGDGCKRCSEGSPTQTTWNQYGAPASGNACNDGYMEISWEIVDNKLYNFDA</sequence>
<protein>
    <submittedName>
        <fullName evidence="2">Uncharacterized protein</fullName>
    </submittedName>
</protein>
<evidence type="ECO:0000313" key="2">
    <source>
        <dbReference type="EMBL" id="GAM40116.1"/>
    </source>
</evidence>
<dbReference type="EMBL" id="DF933830">
    <property type="protein sequence ID" value="GAM40116.1"/>
    <property type="molecule type" value="Genomic_DNA"/>
</dbReference>
<reference evidence="3" key="1">
    <citation type="journal article" date="2015" name="Genome Announc.">
        <title>Draft genome sequence of Talaromyces cellulolyticus strain Y-94, a source of lignocellulosic biomass-degrading enzymes.</title>
        <authorList>
            <person name="Fujii T."/>
            <person name="Koike H."/>
            <person name="Sawayama S."/>
            <person name="Yano S."/>
            <person name="Inoue H."/>
        </authorList>
    </citation>
    <scope>NUCLEOTIDE SEQUENCE [LARGE SCALE GENOMIC DNA]</scope>
    <source>
        <strain evidence="3">Y-94</strain>
    </source>
</reference>
<name>A0A6V8HGQ9_TALPI</name>
<proteinExistence type="predicted"/>
<keyword evidence="3" id="KW-1185">Reference proteome</keyword>
<dbReference type="AlphaFoldDB" id="A0A6V8HGQ9"/>